<dbReference type="SUPFAM" id="SSF49265">
    <property type="entry name" value="Fibronectin type III"/>
    <property type="match status" value="1"/>
</dbReference>
<dbReference type="AlphaFoldDB" id="A0A9X2MSW1"/>
<dbReference type="GO" id="GO:0006032">
    <property type="term" value="P:chitin catabolic process"/>
    <property type="evidence" value="ECO:0007669"/>
    <property type="project" value="UniProtKB-KW"/>
</dbReference>
<accession>A0A9X2MSW1</accession>
<dbReference type="PROSITE" id="PS50853">
    <property type="entry name" value="FN3"/>
    <property type="match status" value="1"/>
</dbReference>
<keyword evidence="5" id="KW-0119">Carbohydrate metabolism</keyword>
<dbReference type="InterPro" id="IPR029070">
    <property type="entry name" value="Chitinase_insertion_sf"/>
</dbReference>
<dbReference type="PROSITE" id="PS01095">
    <property type="entry name" value="GH18_1"/>
    <property type="match status" value="1"/>
</dbReference>
<dbReference type="Proteomes" id="UP001141950">
    <property type="component" value="Unassembled WGS sequence"/>
</dbReference>
<dbReference type="InterPro" id="IPR013783">
    <property type="entry name" value="Ig-like_fold"/>
</dbReference>
<dbReference type="PANTHER" id="PTHR11177">
    <property type="entry name" value="CHITINASE"/>
    <property type="match status" value="1"/>
</dbReference>
<dbReference type="Gene3D" id="2.60.40.10">
    <property type="entry name" value="Immunoglobulins"/>
    <property type="match status" value="1"/>
</dbReference>
<dbReference type="EC" id="3.2.1.14" evidence="3"/>
<dbReference type="InterPro" id="IPR036116">
    <property type="entry name" value="FN3_sf"/>
</dbReference>
<dbReference type="CDD" id="cd06548">
    <property type="entry name" value="GH18_chitinase"/>
    <property type="match status" value="1"/>
</dbReference>
<evidence type="ECO:0000256" key="5">
    <source>
        <dbReference type="ARBA" id="ARBA00023024"/>
    </source>
</evidence>
<dbReference type="GO" id="GO:0005975">
    <property type="term" value="P:carbohydrate metabolic process"/>
    <property type="evidence" value="ECO:0007669"/>
    <property type="project" value="InterPro"/>
</dbReference>
<keyword evidence="6 7" id="KW-0326">Glycosidase</keyword>
<feature type="domain" description="Fibronectin type-III" evidence="8">
    <location>
        <begin position="44"/>
        <end position="129"/>
    </location>
</feature>
<dbReference type="Gene3D" id="3.20.20.80">
    <property type="entry name" value="Glycosidases"/>
    <property type="match status" value="1"/>
</dbReference>
<dbReference type="SUPFAM" id="SSF51445">
    <property type="entry name" value="(Trans)glycosidases"/>
    <property type="match status" value="1"/>
</dbReference>
<dbReference type="InterPro" id="IPR011583">
    <property type="entry name" value="Chitinase_II/V-like_cat"/>
</dbReference>
<evidence type="ECO:0000313" key="10">
    <source>
        <dbReference type="EMBL" id="MCR2805840.1"/>
    </source>
</evidence>
<evidence type="ECO:0000256" key="6">
    <source>
        <dbReference type="ARBA" id="ARBA00023295"/>
    </source>
</evidence>
<protein>
    <recommendedName>
        <fullName evidence="3">chitinase</fullName>
        <ecNumber evidence="3">3.2.1.14</ecNumber>
    </recommendedName>
</protein>
<dbReference type="RefSeq" id="WP_257448729.1">
    <property type="nucleotide sequence ID" value="NZ_JANIPJ010000013.1"/>
</dbReference>
<dbReference type="GO" id="GO:0008843">
    <property type="term" value="F:endochitinase activity"/>
    <property type="evidence" value="ECO:0007669"/>
    <property type="project" value="UniProtKB-EC"/>
</dbReference>
<dbReference type="InterPro" id="IPR003961">
    <property type="entry name" value="FN3_dom"/>
</dbReference>
<comment type="similarity">
    <text evidence="2">Belongs to the glycosyl hydrolase 18 family. Chitinase class II subfamily.</text>
</comment>
<sequence length="496" mass="54448">MNFSAKISPYFVYVASFAFIWTVVLSAGIGHASAAPRDWRAPIAPSKTVVSDTADTYVSLSWKAAKDDRGVSRYDIYNESTKVGTSVGTSYKVTGLKPETEYSFKVRAADAAGNLSPFGGAVDVVTEEKAQVKAVIGYYTGWSTYSGHQISEIDGSKLTHINYAFANIGQDLKIEIGDVHADVEKWFPGDSSADPYHGNFNQLRKLKQRYPHLKTFISVGGWSWSGKFSDAALTDASRSAFADSAVSFLTKYGFDGIDIDWEYPVSGGMYGNVKRAADKQNFTLLMQKLREKLDEQGAKDGKSYLLSLAGASGGFYRSNVELSKLQQYADFINVMSYDLHGTWDSKTGFNAPLYRDPNSVFAYETSVDDSMQGYLKAGVPAEKLVMGVPFYGYKYDAAANTNKGLYQSFKGGTSVTYGHVVTKYLGKGYTRYFHPVSKVPYLYNGSSFISYDDPESIGHKAAYVKENNLAGAMVWSLTHDSSDGALLKALYEGLQD</sequence>
<comment type="caution">
    <text evidence="10">The sequence shown here is derived from an EMBL/GenBank/DDBJ whole genome shotgun (WGS) entry which is preliminary data.</text>
</comment>
<dbReference type="Pfam" id="PF00041">
    <property type="entry name" value="fn3"/>
    <property type="match status" value="1"/>
</dbReference>
<keyword evidence="4 7" id="KW-0378">Hydrolase</keyword>
<dbReference type="InterPro" id="IPR050314">
    <property type="entry name" value="Glycosyl_Hydrlase_18"/>
</dbReference>
<keyword evidence="5" id="KW-0624">Polysaccharide degradation</keyword>
<dbReference type="InterPro" id="IPR001579">
    <property type="entry name" value="Glyco_hydro_18_chit_AS"/>
</dbReference>
<evidence type="ECO:0000256" key="2">
    <source>
        <dbReference type="ARBA" id="ARBA00009121"/>
    </source>
</evidence>
<dbReference type="SMART" id="SM00060">
    <property type="entry name" value="FN3"/>
    <property type="match status" value="1"/>
</dbReference>
<organism evidence="10 11">
    <name type="scientific">Paenibacillus soyae</name>
    <dbReference type="NCBI Taxonomy" id="2969249"/>
    <lineage>
        <taxon>Bacteria</taxon>
        <taxon>Bacillati</taxon>
        <taxon>Bacillota</taxon>
        <taxon>Bacilli</taxon>
        <taxon>Bacillales</taxon>
        <taxon>Paenibacillaceae</taxon>
        <taxon>Paenibacillus</taxon>
    </lineage>
</organism>
<dbReference type="Pfam" id="PF00704">
    <property type="entry name" value="Glyco_hydro_18"/>
    <property type="match status" value="1"/>
</dbReference>
<dbReference type="InterPro" id="IPR001223">
    <property type="entry name" value="Glyco_hydro18_cat"/>
</dbReference>
<reference evidence="10" key="1">
    <citation type="submission" date="2022-08" db="EMBL/GenBank/DDBJ databases">
        <title>The genomic sequence of strain Paenibacillus sp. SCIV0701.</title>
        <authorList>
            <person name="Zhao H."/>
        </authorList>
    </citation>
    <scope>NUCLEOTIDE SEQUENCE</scope>
    <source>
        <strain evidence="10">SCIV0701</strain>
    </source>
</reference>
<dbReference type="Gene3D" id="3.10.50.10">
    <property type="match status" value="1"/>
</dbReference>
<gene>
    <name evidence="10" type="ORF">NQZ67_18315</name>
</gene>
<evidence type="ECO:0000256" key="4">
    <source>
        <dbReference type="ARBA" id="ARBA00022801"/>
    </source>
</evidence>
<dbReference type="CDD" id="cd00063">
    <property type="entry name" value="FN3"/>
    <property type="match status" value="1"/>
</dbReference>
<dbReference type="SUPFAM" id="SSF54556">
    <property type="entry name" value="Chitinase insertion domain"/>
    <property type="match status" value="1"/>
</dbReference>
<evidence type="ECO:0000259" key="8">
    <source>
        <dbReference type="PROSITE" id="PS50853"/>
    </source>
</evidence>
<dbReference type="PANTHER" id="PTHR11177:SF317">
    <property type="entry name" value="CHITINASE 12-RELATED"/>
    <property type="match status" value="1"/>
</dbReference>
<evidence type="ECO:0000259" key="9">
    <source>
        <dbReference type="PROSITE" id="PS51910"/>
    </source>
</evidence>
<feature type="domain" description="GH18" evidence="9">
    <location>
        <begin position="133"/>
        <end position="496"/>
    </location>
</feature>
<dbReference type="GO" id="GO:0008061">
    <property type="term" value="F:chitin binding"/>
    <property type="evidence" value="ECO:0007669"/>
    <property type="project" value="InterPro"/>
</dbReference>
<evidence type="ECO:0000256" key="7">
    <source>
        <dbReference type="RuleBase" id="RU000489"/>
    </source>
</evidence>
<evidence type="ECO:0000313" key="11">
    <source>
        <dbReference type="Proteomes" id="UP001141950"/>
    </source>
</evidence>
<proteinExistence type="inferred from homology"/>
<keyword evidence="5" id="KW-0146">Chitin degradation</keyword>
<evidence type="ECO:0000256" key="3">
    <source>
        <dbReference type="ARBA" id="ARBA00012729"/>
    </source>
</evidence>
<evidence type="ECO:0000256" key="1">
    <source>
        <dbReference type="ARBA" id="ARBA00000822"/>
    </source>
</evidence>
<dbReference type="InterPro" id="IPR017853">
    <property type="entry name" value="GH"/>
</dbReference>
<dbReference type="EMBL" id="JANIPJ010000013">
    <property type="protein sequence ID" value="MCR2805840.1"/>
    <property type="molecule type" value="Genomic_DNA"/>
</dbReference>
<keyword evidence="11" id="KW-1185">Reference proteome</keyword>
<dbReference type="SMART" id="SM00636">
    <property type="entry name" value="Glyco_18"/>
    <property type="match status" value="1"/>
</dbReference>
<name>A0A9X2MSW1_9BACL</name>
<dbReference type="PROSITE" id="PS51910">
    <property type="entry name" value="GH18_2"/>
    <property type="match status" value="1"/>
</dbReference>
<comment type="catalytic activity">
    <reaction evidence="1">
        <text>Random endo-hydrolysis of N-acetyl-beta-D-glucosaminide (1-&gt;4)-beta-linkages in chitin and chitodextrins.</text>
        <dbReference type="EC" id="3.2.1.14"/>
    </reaction>
</comment>